<dbReference type="InterPro" id="IPR050571">
    <property type="entry name" value="Class-IV_PLP-Dep_Aminotrnsfr"/>
</dbReference>
<evidence type="ECO:0000256" key="2">
    <source>
        <dbReference type="ARBA" id="ARBA00004824"/>
    </source>
</evidence>
<protein>
    <recommendedName>
        <fullName evidence="7">Probable branched-chain-amino-acid aminotransferase</fullName>
        <ecNumber evidence="6">2.6.1.42</ecNumber>
    </recommendedName>
</protein>
<dbReference type="PANTHER" id="PTHR42743:SF11">
    <property type="entry name" value="AMINODEOXYCHORISMATE LYASE"/>
    <property type="match status" value="1"/>
</dbReference>
<evidence type="ECO:0000256" key="9">
    <source>
        <dbReference type="ARBA" id="ARBA00048212"/>
    </source>
</evidence>
<dbReference type="Gene3D" id="3.20.10.10">
    <property type="entry name" value="D-amino Acid Aminotransferase, subunit A, domain 2"/>
    <property type="match status" value="1"/>
</dbReference>
<dbReference type="InterPro" id="IPR043132">
    <property type="entry name" value="BCAT-like_C"/>
</dbReference>
<dbReference type="Gene3D" id="3.30.470.10">
    <property type="match status" value="1"/>
</dbReference>
<evidence type="ECO:0000256" key="4">
    <source>
        <dbReference type="ARBA" id="ARBA00005072"/>
    </source>
</evidence>
<dbReference type="SUPFAM" id="SSF56752">
    <property type="entry name" value="D-aminoacid aminotransferase-like PLP-dependent enzymes"/>
    <property type="match status" value="1"/>
</dbReference>
<evidence type="ECO:0000256" key="1">
    <source>
        <dbReference type="ARBA" id="ARBA00003109"/>
    </source>
</evidence>
<evidence type="ECO:0000313" key="13">
    <source>
        <dbReference type="Proteomes" id="UP000787635"/>
    </source>
</evidence>
<proteinExistence type="inferred from homology"/>
<evidence type="ECO:0000256" key="5">
    <source>
        <dbReference type="ARBA" id="ARBA00009320"/>
    </source>
</evidence>
<evidence type="ECO:0000313" key="12">
    <source>
        <dbReference type="EMBL" id="NKC29631.1"/>
    </source>
</evidence>
<comment type="catalytic activity">
    <reaction evidence="9">
        <text>L-valine + 2-oxoglutarate = 3-methyl-2-oxobutanoate + L-glutamate</text>
        <dbReference type="Rhea" id="RHEA:24813"/>
        <dbReference type="ChEBI" id="CHEBI:11851"/>
        <dbReference type="ChEBI" id="CHEBI:16810"/>
        <dbReference type="ChEBI" id="CHEBI:29985"/>
        <dbReference type="ChEBI" id="CHEBI:57762"/>
        <dbReference type="EC" id="2.6.1.42"/>
    </reaction>
</comment>
<reference evidence="12 13" key="1">
    <citation type="submission" date="2020-03" db="EMBL/GenBank/DDBJ databases">
        <title>Roseomonas selenitidurans sp. nov. isolated from urban soil.</title>
        <authorList>
            <person name="Liu H."/>
        </authorList>
    </citation>
    <scope>NUCLEOTIDE SEQUENCE [LARGE SCALE GENOMIC DNA]</scope>
    <source>
        <strain evidence="12 13">BU-1</strain>
    </source>
</reference>
<evidence type="ECO:0000256" key="8">
    <source>
        <dbReference type="ARBA" id="ARBA00023304"/>
    </source>
</evidence>
<evidence type="ECO:0000256" key="3">
    <source>
        <dbReference type="ARBA" id="ARBA00004931"/>
    </source>
</evidence>
<accession>A0ABX1DXN4</accession>
<comment type="catalytic activity">
    <reaction evidence="10">
        <text>L-isoleucine + 2-oxoglutarate = (S)-3-methyl-2-oxopentanoate + L-glutamate</text>
        <dbReference type="Rhea" id="RHEA:24801"/>
        <dbReference type="ChEBI" id="CHEBI:16810"/>
        <dbReference type="ChEBI" id="CHEBI:29985"/>
        <dbReference type="ChEBI" id="CHEBI:35146"/>
        <dbReference type="ChEBI" id="CHEBI:58045"/>
        <dbReference type="EC" id="2.6.1.42"/>
    </reaction>
</comment>
<dbReference type="InterPro" id="IPR036038">
    <property type="entry name" value="Aminotransferase-like"/>
</dbReference>
<evidence type="ECO:0000256" key="11">
    <source>
        <dbReference type="ARBA" id="ARBA00049229"/>
    </source>
</evidence>
<dbReference type="EMBL" id="JAAVNE010000002">
    <property type="protein sequence ID" value="NKC29631.1"/>
    <property type="molecule type" value="Genomic_DNA"/>
</dbReference>
<comment type="function">
    <text evidence="1">Acts on leucine, isoleucine and valine.</text>
</comment>
<keyword evidence="8" id="KW-0028">Amino-acid biosynthesis</keyword>
<comment type="caution">
    <text evidence="12">The sequence shown here is derived from an EMBL/GenBank/DDBJ whole genome shotgun (WGS) entry which is preliminary data.</text>
</comment>
<comment type="similarity">
    <text evidence="5">Belongs to the class-IV pyridoxal-phosphate-dependent aminotransferase family.</text>
</comment>
<keyword evidence="13" id="KW-1185">Reference proteome</keyword>
<organism evidence="12 13">
    <name type="scientific">Falsiroseomonas selenitidurans</name>
    <dbReference type="NCBI Taxonomy" id="2716335"/>
    <lineage>
        <taxon>Bacteria</taxon>
        <taxon>Pseudomonadati</taxon>
        <taxon>Pseudomonadota</taxon>
        <taxon>Alphaproteobacteria</taxon>
        <taxon>Acetobacterales</taxon>
        <taxon>Roseomonadaceae</taxon>
        <taxon>Falsiroseomonas</taxon>
    </lineage>
</organism>
<dbReference type="EC" id="2.6.1.42" evidence="6"/>
<dbReference type="Pfam" id="PF01063">
    <property type="entry name" value="Aminotran_4"/>
    <property type="match status" value="1"/>
</dbReference>
<dbReference type="RefSeq" id="WP_168027257.1">
    <property type="nucleotide sequence ID" value="NZ_JAAVNE010000002.1"/>
</dbReference>
<evidence type="ECO:0000256" key="10">
    <source>
        <dbReference type="ARBA" id="ARBA00048798"/>
    </source>
</evidence>
<dbReference type="InterPro" id="IPR001544">
    <property type="entry name" value="Aminotrans_IV"/>
</dbReference>
<gene>
    <name evidence="12" type="ORF">HEQ75_02065</name>
</gene>
<sequence>MVEALQVPTHLTVAKADFSRALAWIDGAVVPLAEARIPVRDLGLMYADMTYDVVHVWRGGFFRLEDHLDRFFASLAGLRLEAGMDRAAMRALLAHLVRRSGLADALVYFACTRGTAVPGTRDPTASTNRFFATVTPLVLRGQPAEMARGQHGMLVRDVARIPASAVNPVWKNTHWGDFVRAAFLAKDAGHDVPILCTTEGAVAEAPGFNVVAVIDGGLVSPGEGVLEGISCRTMFEIAAETGIPARYGRLMPEALATAEEAFLTATSCGLFPLTWLDGRPIGAGVPGPVTTRLLNGYYARKNAGWHITPVDTIPPPALETPP</sequence>
<keyword evidence="12" id="KW-0032">Aminotransferase</keyword>
<dbReference type="InterPro" id="IPR043131">
    <property type="entry name" value="BCAT-like_N"/>
</dbReference>
<dbReference type="GO" id="GO:0008483">
    <property type="term" value="F:transaminase activity"/>
    <property type="evidence" value="ECO:0007669"/>
    <property type="project" value="UniProtKB-KW"/>
</dbReference>
<dbReference type="PANTHER" id="PTHR42743">
    <property type="entry name" value="AMINO-ACID AMINOTRANSFERASE"/>
    <property type="match status" value="1"/>
</dbReference>
<keyword evidence="12" id="KW-0808">Transferase</keyword>
<evidence type="ECO:0000256" key="7">
    <source>
        <dbReference type="ARBA" id="ARBA00014472"/>
    </source>
</evidence>
<dbReference type="Proteomes" id="UP000787635">
    <property type="component" value="Unassembled WGS sequence"/>
</dbReference>
<comment type="pathway">
    <text evidence="2">Amino-acid biosynthesis; L-isoleucine biosynthesis; L-isoleucine from 2-oxobutanoate: step 4/4.</text>
</comment>
<comment type="pathway">
    <text evidence="3">Amino-acid biosynthesis; L-valine biosynthesis; L-valine from pyruvate: step 4/4.</text>
</comment>
<comment type="pathway">
    <text evidence="4">Amino-acid biosynthesis; L-leucine biosynthesis; L-leucine from 3-methyl-2-oxobutanoate: step 4/4.</text>
</comment>
<comment type="catalytic activity">
    <reaction evidence="11">
        <text>L-leucine + 2-oxoglutarate = 4-methyl-2-oxopentanoate + L-glutamate</text>
        <dbReference type="Rhea" id="RHEA:18321"/>
        <dbReference type="ChEBI" id="CHEBI:16810"/>
        <dbReference type="ChEBI" id="CHEBI:17865"/>
        <dbReference type="ChEBI" id="CHEBI:29985"/>
        <dbReference type="ChEBI" id="CHEBI:57427"/>
        <dbReference type="EC" id="2.6.1.42"/>
    </reaction>
</comment>
<keyword evidence="8" id="KW-0100">Branched-chain amino acid biosynthesis</keyword>
<evidence type="ECO:0000256" key="6">
    <source>
        <dbReference type="ARBA" id="ARBA00013053"/>
    </source>
</evidence>
<name>A0ABX1DXN4_9PROT</name>